<protein>
    <submittedName>
        <fullName evidence="3">Diguanylate cyclase with GAF sensor</fullName>
    </submittedName>
</protein>
<dbReference type="PROSITE" id="PS50887">
    <property type="entry name" value="GGDEF"/>
    <property type="match status" value="1"/>
</dbReference>
<dbReference type="GO" id="GO:1902201">
    <property type="term" value="P:negative regulation of bacterial-type flagellum-dependent cell motility"/>
    <property type="evidence" value="ECO:0007669"/>
    <property type="project" value="TreeGrafter"/>
</dbReference>
<dbReference type="FunFam" id="3.30.70.270:FF:000001">
    <property type="entry name" value="Diguanylate cyclase domain protein"/>
    <property type="match status" value="1"/>
</dbReference>
<reference evidence="3 4" key="2">
    <citation type="journal article" date="2011" name="J. Bacteriol.">
        <title>Complete genome sequence of the anaerobic, halophilic alkalithermophile Natranaerobius thermophilus JW/NM-WN-LF.</title>
        <authorList>
            <person name="Zhao B."/>
            <person name="Mesbah N.M."/>
            <person name="Dalin E."/>
            <person name="Goodwin L."/>
            <person name="Nolan M."/>
            <person name="Pitluck S."/>
            <person name="Chertkov O."/>
            <person name="Brettin T.S."/>
            <person name="Han J."/>
            <person name="Larimer F.W."/>
            <person name="Land M.L."/>
            <person name="Hauser L."/>
            <person name="Kyrpides N."/>
            <person name="Wiegel J."/>
        </authorList>
    </citation>
    <scope>NUCLEOTIDE SEQUENCE [LARGE SCALE GENOMIC DNA]</scope>
    <source>
        <strain evidence="4">ATCC BAA-1301 / DSM 18059 / JW/NM-WN-LF</strain>
    </source>
</reference>
<dbReference type="Pfam" id="PF01590">
    <property type="entry name" value="GAF"/>
    <property type="match status" value="1"/>
</dbReference>
<dbReference type="OrthoDB" id="9783388at2"/>
<dbReference type="CDD" id="cd01949">
    <property type="entry name" value="GGDEF"/>
    <property type="match status" value="1"/>
</dbReference>
<dbReference type="STRING" id="457570.Nther_2312"/>
<dbReference type="Gene3D" id="3.30.450.40">
    <property type="match status" value="1"/>
</dbReference>
<dbReference type="InterPro" id="IPR050469">
    <property type="entry name" value="Diguanylate_Cyclase"/>
</dbReference>
<evidence type="ECO:0000259" key="2">
    <source>
        <dbReference type="PROSITE" id="PS50887"/>
    </source>
</evidence>
<name>B2A8J4_NATTJ</name>
<dbReference type="InParanoid" id="B2A8J4"/>
<feature type="transmembrane region" description="Helical" evidence="1">
    <location>
        <begin position="106"/>
        <end position="125"/>
    </location>
</feature>
<evidence type="ECO:0000256" key="1">
    <source>
        <dbReference type="SAM" id="Phobius"/>
    </source>
</evidence>
<dbReference type="Gene3D" id="3.30.70.270">
    <property type="match status" value="1"/>
</dbReference>
<dbReference type="GO" id="GO:0043709">
    <property type="term" value="P:cell adhesion involved in single-species biofilm formation"/>
    <property type="evidence" value="ECO:0007669"/>
    <property type="project" value="TreeGrafter"/>
</dbReference>
<keyword evidence="4" id="KW-1185">Reference proteome</keyword>
<evidence type="ECO:0000313" key="4">
    <source>
        <dbReference type="Proteomes" id="UP000001683"/>
    </source>
</evidence>
<dbReference type="PANTHER" id="PTHR45138:SF9">
    <property type="entry name" value="DIGUANYLATE CYCLASE DGCM-RELATED"/>
    <property type="match status" value="1"/>
</dbReference>
<dbReference type="SMART" id="SM00065">
    <property type="entry name" value="GAF"/>
    <property type="match status" value="1"/>
</dbReference>
<dbReference type="AlphaFoldDB" id="B2A8J4"/>
<keyword evidence="1" id="KW-0812">Transmembrane</keyword>
<feature type="transmembrane region" description="Helical" evidence="1">
    <location>
        <begin position="206"/>
        <end position="226"/>
    </location>
</feature>
<dbReference type="InterPro" id="IPR029787">
    <property type="entry name" value="Nucleotide_cyclase"/>
</dbReference>
<dbReference type="InterPro" id="IPR043128">
    <property type="entry name" value="Rev_trsase/Diguanyl_cyclase"/>
</dbReference>
<evidence type="ECO:0000313" key="3">
    <source>
        <dbReference type="EMBL" id="ACB85878.1"/>
    </source>
</evidence>
<proteinExistence type="predicted"/>
<feature type="transmembrane region" description="Helical" evidence="1">
    <location>
        <begin position="184"/>
        <end position="201"/>
    </location>
</feature>
<dbReference type="Pfam" id="PF00990">
    <property type="entry name" value="GGDEF"/>
    <property type="match status" value="1"/>
</dbReference>
<feature type="domain" description="GGDEF" evidence="2">
    <location>
        <begin position="429"/>
        <end position="565"/>
    </location>
</feature>
<dbReference type="HOGENOM" id="CLU_032209_0_0_9"/>
<feature type="transmembrane region" description="Helical" evidence="1">
    <location>
        <begin position="145"/>
        <end position="164"/>
    </location>
</feature>
<dbReference type="InterPro" id="IPR000160">
    <property type="entry name" value="GGDEF_dom"/>
</dbReference>
<dbReference type="SUPFAM" id="SSF55781">
    <property type="entry name" value="GAF domain-like"/>
    <property type="match status" value="1"/>
</dbReference>
<dbReference type="InterPro" id="IPR003018">
    <property type="entry name" value="GAF"/>
</dbReference>
<accession>B2A8J4</accession>
<dbReference type="GO" id="GO:0005886">
    <property type="term" value="C:plasma membrane"/>
    <property type="evidence" value="ECO:0007669"/>
    <property type="project" value="TreeGrafter"/>
</dbReference>
<feature type="transmembrane region" description="Helical" evidence="1">
    <location>
        <begin position="12"/>
        <end position="32"/>
    </location>
</feature>
<dbReference type="Proteomes" id="UP000001683">
    <property type="component" value="Chromosome"/>
</dbReference>
<dbReference type="FunCoup" id="B2A8J4">
    <property type="interactions" value="1"/>
</dbReference>
<dbReference type="SMART" id="SM00267">
    <property type="entry name" value="GGDEF"/>
    <property type="match status" value="1"/>
</dbReference>
<organism evidence="3 4">
    <name type="scientific">Natranaerobius thermophilus (strain ATCC BAA-1301 / DSM 18059 / JW/NM-WN-LF)</name>
    <dbReference type="NCBI Taxonomy" id="457570"/>
    <lineage>
        <taxon>Bacteria</taxon>
        <taxon>Bacillati</taxon>
        <taxon>Bacillota</taxon>
        <taxon>Clostridia</taxon>
        <taxon>Natranaerobiales</taxon>
        <taxon>Natranaerobiaceae</taxon>
        <taxon>Natranaerobius</taxon>
    </lineage>
</organism>
<dbReference type="InterPro" id="IPR048430">
    <property type="entry name" value="MASE9"/>
</dbReference>
<reference evidence="3 4" key="1">
    <citation type="submission" date="2008-04" db="EMBL/GenBank/DDBJ databases">
        <title>Complete sequence of chromosome of Natranaerobius thermophilus JW/NM-WN-LF.</title>
        <authorList>
            <consortium name="US DOE Joint Genome Institute"/>
            <person name="Copeland A."/>
            <person name="Lucas S."/>
            <person name="Lapidus A."/>
            <person name="Glavina del Rio T."/>
            <person name="Dalin E."/>
            <person name="Tice H."/>
            <person name="Bruce D."/>
            <person name="Goodwin L."/>
            <person name="Pitluck S."/>
            <person name="Chertkov O."/>
            <person name="Brettin T."/>
            <person name="Detter J.C."/>
            <person name="Han C."/>
            <person name="Kuske C.R."/>
            <person name="Schmutz J."/>
            <person name="Larimer F."/>
            <person name="Land M."/>
            <person name="Hauser L."/>
            <person name="Kyrpides N."/>
            <person name="Lykidis A."/>
            <person name="Mesbah N.M."/>
            <person name="Wiegel J."/>
        </authorList>
    </citation>
    <scope>NUCLEOTIDE SEQUENCE [LARGE SCALE GENOMIC DNA]</scope>
    <source>
        <strain evidence="4">ATCC BAA-1301 / DSM 18059 / JW/NM-WN-LF</strain>
    </source>
</reference>
<dbReference type="RefSeq" id="WP_012448728.1">
    <property type="nucleotide sequence ID" value="NC_010718.1"/>
</dbReference>
<dbReference type="KEGG" id="nth:Nther_2312"/>
<sequence>MGKILEKRLNQGVALASSLVLLTLLWITLVNAGYRENVFTYEFIVLLALTIVMERIRIPAGRISLSLNFALVFSALVILGFYPSIWIATVGIAFHSAVFSNRPGSVALFNGAMFGVTFYVAGLAYQQAGGVVGLGEMTGPLPVIIYGLVSLAVNHTILTTYIKFVVSYREYSFSDVLKNVGWDVVTYGVSLPVAVLMIMLYNNIGILGIVVMVMALGLNSYIFRLYKKLDQFHQELHSLQKTSVNLIESMELDDVLQAITRASKTMFDTKKCGIWIYDDKQGFKLTLINGESPERTIILAEGEGITGKVSHRKTPLFINNINHPEWQEAASAEGLYDKEESILVTPLICQNKIIGALSLTRNNFIEHLEKDELIQLTEIFSAQVASALSNALHHQKVEDLAVTDEKTNLYNYRYFYKQLEQAIYDYPERSLTMLMIDIDDFKLYNDRFGHPAGDEVLEIISKLLKDNIRDRDIACRYGGEEFSVLLLGARGIEAEKIAERIRSAIANYPFPGDEKTPKVKLTVSIGGAEYPQDGTSSMDLMRKSDQALYLGSKKQGKNRVSMFKKITELHSVQDDEKKIVGFPNRGVDGNGSNRGDN</sequence>
<dbReference type="NCBIfam" id="TIGR00254">
    <property type="entry name" value="GGDEF"/>
    <property type="match status" value="1"/>
</dbReference>
<dbReference type="eggNOG" id="COG3706">
    <property type="taxonomic scope" value="Bacteria"/>
</dbReference>
<dbReference type="PANTHER" id="PTHR45138">
    <property type="entry name" value="REGULATORY COMPONENTS OF SENSORY TRANSDUCTION SYSTEM"/>
    <property type="match status" value="1"/>
</dbReference>
<dbReference type="GO" id="GO:0052621">
    <property type="term" value="F:diguanylate cyclase activity"/>
    <property type="evidence" value="ECO:0007669"/>
    <property type="project" value="TreeGrafter"/>
</dbReference>
<dbReference type="EMBL" id="CP001034">
    <property type="protein sequence ID" value="ACB85878.1"/>
    <property type="molecule type" value="Genomic_DNA"/>
</dbReference>
<keyword evidence="1" id="KW-0472">Membrane</keyword>
<dbReference type="InterPro" id="IPR029016">
    <property type="entry name" value="GAF-like_dom_sf"/>
</dbReference>
<dbReference type="SUPFAM" id="SSF55073">
    <property type="entry name" value="Nucleotide cyclase"/>
    <property type="match status" value="1"/>
</dbReference>
<feature type="transmembrane region" description="Helical" evidence="1">
    <location>
        <begin position="68"/>
        <end position="94"/>
    </location>
</feature>
<keyword evidence="1" id="KW-1133">Transmembrane helix</keyword>
<gene>
    <name evidence="3" type="ordered locus">Nther_2312</name>
</gene>
<dbReference type="Pfam" id="PF20972">
    <property type="entry name" value="MASE9"/>
    <property type="match status" value="1"/>
</dbReference>